<dbReference type="OrthoDB" id="5976053at2"/>
<evidence type="ECO:0000256" key="1">
    <source>
        <dbReference type="SAM" id="MobiDB-lite"/>
    </source>
</evidence>
<evidence type="ECO:0000313" key="2">
    <source>
        <dbReference type="EMBL" id="TNJ33572.1"/>
    </source>
</evidence>
<sequence>MSNRSKSPNKAPGEKLAKAIPAENLGQPHADLRDEKGKLLGAIVFKDGQWVLGLNGKIVGDTDSAAHVLAIIKRAAAMLRAQGREVQLVFSVPLREAADKEVAALGMSFEQFQARLEQDMSSKGAATP</sequence>
<feature type="region of interest" description="Disordered" evidence="1">
    <location>
        <begin position="1"/>
        <end position="28"/>
    </location>
</feature>
<proteinExistence type="predicted"/>
<keyword evidence="3" id="KW-1185">Reference proteome</keyword>
<evidence type="ECO:0000313" key="3">
    <source>
        <dbReference type="Proteomes" id="UP000305760"/>
    </source>
</evidence>
<dbReference type="EMBL" id="SMDR01000002">
    <property type="protein sequence ID" value="TNJ33572.1"/>
    <property type="molecule type" value="Genomic_DNA"/>
</dbReference>
<comment type="caution">
    <text evidence="2">The sequence shown here is derived from an EMBL/GenBank/DDBJ whole genome shotgun (WGS) entry which is preliminary data.</text>
</comment>
<dbReference type="Proteomes" id="UP000305760">
    <property type="component" value="Unassembled WGS sequence"/>
</dbReference>
<protein>
    <submittedName>
        <fullName evidence="2">Uncharacterized protein</fullName>
    </submittedName>
</protein>
<accession>A0A5C4RR32</accession>
<dbReference type="AlphaFoldDB" id="A0A5C4RR32"/>
<gene>
    <name evidence="2" type="ORF">E1B00_09480</name>
</gene>
<organism evidence="2 3">
    <name type="scientific">Arenimonas terrae</name>
    <dbReference type="NCBI Taxonomy" id="2546226"/>
    <lineage>
        <taxon>Bacteria</taxon>
        <taxon>Pseudomonadati</taxon>
        <taxon>Pseudomonadota</taxon>
        <taxon>Gammaproteobacteria</taxon>
        <taxon>Lysobacterales</taxon>
        <taxon>Lysobacteraceae</taxon>
        <taxon>Arenimonas</taxon>
    </lineage>
</organism>
<reference evidence="2 3" key="1">
    <citation type="submission" date="2019-03" db="EMBL/GenBank/DDBJ databases">
        <title>Arenimonas daejeonensis sp. nov., isolated from compost.</title>
        <authorList>
            <person name="Jeon C.O."/>
        </authorList>
    </citation>
    <scope>NUCLEOTIDE SEQUENCE [LARGE SCALE GENOMIC DNA]</scope>
    <source>
        <strain evidence="2 3">R29</strain>
    </source>
</reference>
<dbReference type="RefSeq" id="WP_139448116.1">
    <property type="nucleotide sequence ID" value="NZ_SMDR01000002.1"/>
</dbReference>
<name>A0A5C4RR32_9GAMM</name>